<name>A0A915KB43_ROMCU</name>
<evidence type="ECO:0000313" key="2">
    <source>
        <dbReference type="WBParaSite" id="nRc.2.0.1.t35580-RA"/>
    </source>
</evidence>
<accession>A0A915KB43</accession>
<keyword evidence="1" id="KW-1185">Reference proteome</keyword>
<dbReference type="AlphaFoldDB" id="A0A915KB43"/>
<dbReference type="WBParaSite" id="nRc.2.0.1.t35580-RA">
    <property type="protein sequence ID" value="nRc.2.0.1.t35580-RA"/>
    <property type="gene ID" value="nRc.2.0.1.g35580"/>
</dbReference>
<proteinExistence type="predicted"/>
<dbReference type="Proteomes" id="UP000887565">
    <property type="component" value="Unplaced"/>
</dbReference>
<protein>
    <submittedName>
        <fullName evidence="2">Uncharacterized protein</fullName>
    </submittedName>
</protein>
<evidence type="ECO:0000313" key="1">
    <source>
        <dbReference type="Proteomes" id="UP000887565"/>
    </source>
</evidence>
<organism evidence="1 2">
    <name type="scientific">Romanomermis culicivorax</name>
    <name type="common">Nematode worm</name>
    <dbReference type="NCBI Taxonomy" id="13658"/>
    <lineage>
        <taxon>Eukaryota</taxon>
        <taxon>Metazoa</taxon>
        <taxon>Ecdysozoa</taxon>
        <taxon>Nematoda</taxon>
        <taxon>Enoplea</taxon>
        <taxon>Dorylaimia</taxon>
        <taxon>Mermithida</taxon>
        <taxon>Mermithoidea</taxon>
        <taxon>Mermithidae</taxon>
        <taxon>Romanomermis</taxon>
    </lineage>
</organism>
<reference evidence="2" key="1">
    <citation type="submission" date="2022-11" db="UniProtKB">
        <authorList>
            <consortium name="WormBaseParasite"/>
        </authorList>
    </citation>
    <scope>IDENTIFICATION</scope>
</reference>
<sequence length="151" mass="16487">MFNKCPKLERDLHWNDIQVEIPHTAASFGLKDQPQIGSAAHIEIPPEERQIVYSPEDLPPPSPSMTRKLSRVFSDGITFLRSISRSANDSIDSRSASRRSSIITPTVIFIGASHPSADESANCPGSKVVLEPIREISADNLSTPTGSLTHL</sequence>